<keyword evidence="1" id="KW-0175">Coiled coil</keyword>
<protein>
    <submittedName>
        <fullName evidence="2">Uncharacterized protein</fullName>
    </submittedName>
</protein>
<accession>A0AAV6U6I6</accession>
<keyword evidence="3" id="KW-1185">Reference proteome</keyword>
<dbReference type="Proteomes" id="UP000827092">
    <property type="component" value="Unassembled WGS sequence"/>
</dbReference>
<feature type="coiled-coil region" evidence="1">
    <location>
        <begin position="316"/>
        <end position="343"/>
    </location>
</feature>
<sequence length="356" mass="40859">MTTPLIWREVRDMPNEIVPGWPVEQTSWIILTGLENFIEFVQACVQLPKKAVLACWNFQKRLFLLPFVCLHKIYCKFVGIAKPFLPKIIIERATPSQILTGQRNPTPERIIEACKEIRTSAIKSISTKSFRYRQPPSHVSDYRHQLDKWRIESEKRTEELYKIGKEDKELMKAVASGLRHLKVLKSRRDLMHSYYNKNISTMINDGTATGEKLLSMKNSIKVADAAILEKRNTCLDMLNRCQLDDVSDSGYTSPVKTDPFQSLDEDLNPPAENMQKVLSIVTEENSLLRSQLTNTVKNLEDILKVSMNINNEVVLLNEKLSKMNNFNEELSDLQYKLDEELTNVIVCAKTSLLLIG</sequence>
<comment type="caution">
    <text evidence="2">The sequence shown here is derived from an EMBL/GenBank/DDBJ whole genome shotgun (WGS) entry which is preliminary data.</text>
</comment>
<evidence type="ECO:0000313" key="2">
    <source>
        <dbReference type="EMBL" id="KAG8179473.1"/>
    </source>
</evidence>
<dbReference type="EMBL" id="JAFNEN010000624">
    <property type="protein sequence ID" value="KAG8179473.1"/>
    <property type="molecule type" value="Genomic_DNA"/>
</dbReference>
<evidence type="ECO:0000313" key="3">
    <source>
        <dbReference type="Proteomes" id="UP000827092"/>
    </source>
</evidence>
<gene>
    <name evidence="2" type="ORF">JTE90_029279</name>
</gene>
<reference evidence="2 3" key="1">
    <citation type="journal article" date="2022" name="Nat. Ecol. Evol.">
        <title>A masculinizing supergene underlies an exaggerated male reproductive morph in a spider.</title>
        <authorList>
            <person name="Hendrickx F."/>
            <person name="De Corte Z."/>
            <person name="Sonet G."/>
            <person name="Van Belleghem S.M."/>
            <person name="Kostlbacher S."/>
            <person name="Vangestel C."/>
        </authorList>
    </citation>
    <scope>NUCLEOTIDE SEQUENCE [LARGE SCALE GENOMIC DNA]</scope>
    <source>
        <strain evidence="2">W744_W776</strain>
    </source>
</reference>
<name>A0AAV6U6I6_9ARAC</name>
<dbReference type="AlphaFoldDB" id="A0AAV6U6I6"/>
<proteinExistence type="predicted"/>
<organism evidence="2 3">
    <name type="scientific">Oedothorax gibbosus</name>
    <dbReference type="NCBI Taxonomy" id="931172"/>
    <lineage>
        <taxon>Eukaryota</taxon>
        <taxon>Metazoa</taxon>
        <taxon>Ecdysozoa</taxon>
        <taxon>Arthropoda</taxon>
        <taxon>Chelicerata</taxon>
        <taxon>Arachnida</taxon>
        <taxon>Araneae</taxon>
        <taxon>Araneomorphae</taxon>
        <taxon>Entelegynae</taxon>
        <taxon>Araneoidea</taxon>
        <taxon>Linyphiidae</taxon>
        <taxon>Erigoninae</taxon>
        <taxon>Oedothorax</taxon>
    </lineage>
</organism>
<evidence type="ECO:0000256" key="1">
    <source>
        <dbReference type="SAM" id="Coils"/>
    </source>
</evidence>